<accession>A0A127QF24</accession>
<name>A0A127QF24_9BURK</name>
<gene>
    <name evidence="1" type="ORF">CAter282_0783</name>
</gene>
<reference evidence="1 2" key="1">
    <citation type="submission" date="2015-11" db="EMBL/GenBank/DDBJ databases">
        <title>Exploring the genomic traits of fungus-feeding bacterial genus Collimonas.</title>
        <authorList>
            <person name="Song C."/>
            <person name="Schmidt R."/>
            <person name="de Jager V."/>
            <person name="Krzyzanowska D."/>
            <person name="Jongedijk E."/>
            <person name="Cankar K."/>
            <person name="Beekwilder J."/>
            <person name="van Veen A."/>
            <person name="de Boer W."/>
            <person name="van Veen J.A."/>
            <person name="Garbeva P."/>
        </authorList>
    </citation>
    <scope>NUCLEOTIDE SEQUENCE [LARGE SCALE GENOMIC DNA]</scope>
    <source>
        <strain evidence="1 2">Ter282</strain>
    </source>
</reference>
<keyword evidence="2" id="KW-1185">Reference proteome</keyword>
<organism evidence="1 2">
    <name type="scientific">Collimonas arenae</name>
    <dbReference type="NCBI Taxonomy" id="279058"/>
    <lineage>
        <taxon>Bacteria</taxon>
        <taxon>Pseudomonadati</taxon>
        <taxon>Pseudomonadota</taxon>
        <taxon>Betaproteobacteria</taxon>
        <taxon>Burkholderiales</taxon>
        <taxon>Oxalobacteraceae</taxon>
        <taxon>Collimonas</taxon>
    </lineage>
</organism>
<dbReference type="PATRIC" id="fig|279058.17.peg.855"/>
<proteinExistence type="predicted"/>
<dbReference type="AlphaFoldDB" id="A0A127QF24"/>
<evidence type="ECO:0000313" key="1">
    <source>
        <dbReference type="EMBL" id="AMP08586.1"/>
    </source>
</evidence>
<evidence type="ECO:0000313" key="2">
    <source>
        <dbReference type="Proteomes" id="UP000071778"/>
    </source>
</evidence>
<dbReference type="EMBL" id="CP013235">
    <property type="protein sequence ID" value="AMP08586.1"/>
    <property type="molecule type" value="Genomic_DNA"/>
</dbReference>
<protein>
    <submittedName>
        <fullName evidence="1">Uncharacterized protein</fullName>
    </submittedName>
</protein>
<dbReference type="Proteomes" id="UP000071778">
    <property type="component" value="Chromosome"/>
</dbReference>
<sequence>MGLFPFVFLHYLISGRQILQSTSYQRIFQKPHDGVLYYEKRGFSSWEKMSQRIEKWRHDFGCDVL</sequence>